<dbReference type="EMBL" id="JACOSL010000043">
    <property type="protein sequence ID" value="MBI1756914.1"/>
    <property type="molecule type" value="Genomic_DNA"/>
</dbReference>
<feature type="chain" id="PRO_5038085210" description="Tetratricopeptide repeat protein" evidence="2">
    <location>
        <begin position="20"/>
        <end position="129"/>
    </location>
</feature>
<feature type="signal peptide" evidence="2">
    <location>
        <begin position="1"/>
        <end position="19"/>
    </location>
</feature>
<name>A0A931PU10_FIMGI</name>
<evidence type="ECO:0000256" key="1">
    <source>
        <dbReference type="PROSITE-ProRule" id="PRU00339"/>
    </source>
</evidence>
<proteinExistence type="predicted"/>
<evidence type="ECO:0000313" key="4">
    <source>
        <dbReference type="Proteomes" id="UP000727962"/>
    </source>
</evidence>
<protein>
    <recommendedName>
        <fullName evidence="5">Tetratricopeptide repeat protein</fullName>
    </recommendedName>
</protein>
<keyword evidence="2" id="KW-0732">Signal</keyword>
<dbReference type="SUPFAM" id="SSF48452">
    <property type="entry name" value="TPR-like"/>
    <property type="match status" value="1"/>
</dbReference>
<organism evidence="3 4">
    <name type="scientific">Fimbriimonas ginsengisoli</name>
    <dbReference type="NCBI Taxonomy" id="1005039"/>
    <lineage>
        <taxon>Bacteria</taxon>
        <taxon>Bacillati</taxon>
        <taxon>Armatimonadota</taxon>
        <taxon>Fimbriimonadia</taxon>
        <taxon>Fimbriimonadales</taxon>
        <taxon>Fimbriimonadaceae</taxon>
        <taxon>Fimbriimonas</taxon>
    </lineage>
</organism>
<keyword evidence="1" id="KW-0802">TPR repeat</keyword>
<evidence type="ECO:0000256" key="2">
    <source>
        <dbReference type="SAM" id="SignalP"/>
    </source>
</evidence>
<comment type="caution">
    <text evidence="3">The sequence shown here is derived from an EMBL/GenBank/DDBJ whole genome shotgun (WGS) entry which is preliminary data.</text>
</comment>
<dbReference type="PROSITE" id="PS50005">
    <property type="entry name" value="TPR"/>
    <property type="match status" value="1"/>
</dbReference>
<feature type="repeat" description="TPR" evidence="1">
    <location>
        <begin position="73"/>
        <end position="106"/>
    </location>
</feature>
<accession>A0A931PU10</accession>
<evidence type="ECO:0008006" key="5">
    <source>
        <dbReference type="Google" id="ProtNLM"/>
    </source>
</evidence>
<evidence type="ECO:0000313" key="3">
    <source>
        <dbReference type="EMBL" id="MBI1756914.1"/>
    </source>
</evidence>
<gene>
    <name evidence="3" type="ORF">HYR64_07400</name>
</gene>
<reference evidence="3" key="1">
    <citation type="submission" date="2020-07" db="EMBL/GenBank/DDBJ databases">
        <title>Huge and variable diversity of episymbiotic CPR bacteria and DPANN archaea in groundwater ecosystems.</title>
        <authorList>
            <person name="He C.Y."/>
            <person name="Keren R."/>
            <person name="Whittaker M."/>
            <person name="Farag I.F."/>
            <person name="Doudna J."/>
            <person name="Cate J.H.D."/>
            <person name="Banfield J.F."/>
        </authorList>
    </citation>
    <scope>NUCLEOTIDE SEQUENCE</scope>
    <source>
        <strain evidence="3">NC_groundwater_17_Pr7_B-0.1um_64_12</strain>
    </source>
</reference>
<dbReference type="Proteomes" id="UP000727962">
    <property type="component" value="Unassembled WGS sequence"/>
</dbReference>
<sequence length="129" mass="14622">MRSWIAMLLMGCLASGLLAQGGRYPEAGDKSQKAELAQLARLEHDQRAAKAAFAKRPKDGQVKHRYVVATVRLGTATMTSEALDRKVKYRRALRLYREALKVDPNNVEAKNNKQMIEDIYRSMHRPIPD</sequence>
<dbReference type="Gene3D" id="1.25.40.10">
    <property type="entry name" value="Tetratricopeptide repeat domain"/>
    <property type="match status" value="1"/>
</dbReference>
<dbReference type="InterPro" id="IPR019734">
    <property type="entry name" value="TPR_rpt"/>
</dbReference>
<dbReference type="AlphaFoldDB" id="A0A931PU10"/>
<dbReference type="InterPro" id="IPR011990">
    <property type="entry name" value="TPR-like_helical_dom_sf"/>
</dbReference>